<proteinExistence type="inferred from homology"/>
<protein>
    <recommendedName>
        <fullName evidence="14">E3 ubiquitin protein ligase</fullName>
        <ecNumber evidence="14">2.3.2.27</ecNumber>
    </recommendedName>
</protein>
<keyword evidence="6 14" id="KW-0479">Metal-binding</keyword>
<evidence type="ECO:0000256" key="2">
    <source>
        <dbReference type="ARBA" id="ARBA00004123"/>
    </source>
</evidence>
<keyword evidence="19" id="KW-1185">Reference proteome</keyword>
<evidence type="ECO:0000256" key="9">
    <source>
        <dbReference type="ARBA" id="ARBA00022833"/>
    </source>
</evidence>
<comment type="caution">
    <text evidence="18">The sequence shown here is derived from an EMBL/GenBank/DDBJ whole genome shotgun (WGS) entry which is preliminary data.</text>
</comment>
<dbReference type="EC" id="2.3.2.27" evidence="14"/>
<evidence type="ECO:0000256" key="7">
    <source>
        <dbReference type="ARBA" id="ARBA00022771"/>
    </source>
</evidence>
<feature type="domain" description="RING-type" evidence="17">
    <location>
        <begin position="773"/>
        <end position="810"/>
    </location>
</feature>
<dbReference type="PROSITE" id="PS50089">
    <property type="entry name" value="ZF_RING_2"/>
    <property type="match status" value="1"/>
</dbReference>
<evidence type="ECO:0000256" key="16">
    <source>
        <dbReference type="SAM" id="MobiDB-lite"/>
    </source>
</evidence>
<evidence type="ECO:0000256" key="13">
    <source>
        <dbReference type="PROSITE-ProRule" id="PRU00175"/>
    </source>
</evidence>
<comment type="similarity">
    <text evidence="4 14">Belongs to the BRE1 family.</text>
</comment>
<comment type="catalytic activity">
    <reaction evidence="1 14">
        <text>S-ubiquitinyl-[E2 ubiquitin-conjugating enzyme]-L-cysteine + [acceptor protein]-L-lysine = [E2 ubiquitin-conjugating enzyme]-L-cysteine + N(6)-ubiquitinyl-[acceptor protein]-L-lysine.</text>
        <dbReference type="EC" id="2.3.2.27"/>
    </reaction>
</comment>
<evidence type="ECO:0000256" key="1">
    <source>
        <dbReference type="ARBA" id="ARBA00000900"/>
    </source>
</evidence>
<dbReference type="Proteomes" id="UP001150062">
    <property type="component" value="Unassembled WGS sequence"/>
</dbReference>
<dbReference type="PANTHER" id="PTHR23163">
    <property type="entry name" value="RING FINGER PROTEIN-RELATED"/>
    <property type="match status" value="1"/>
</dbReference>
<evidence type="ECO:0000313" key="19">
    <source>
        <dbReference type="Proteomes" id="UP001150062"/>
    </source>
</evidence>
<keyword evidence="9 14" id="KW-0862">Zinc</keyword>
<name>A0ABQ8YG67_9EUKA</name>
<feature type="region of interest" description="Disordered" evidence="16">
    <location>
        <begin position="140"/>
        <end position="173"/>
    </location>
</feature>
<dbReference type="InterPro" id="IPR013956">
    <property type="entry name" value="E3_ubiquit_lig_Bre1"/>
</dbReference>
<organism evidence="18 19">
    <name type="scientific">Anaeramoeba flamelloides</name>
    <dbReference type="NCBI Taxonomy" id="1746091"/>
    <lineage>
        <taxon>Eukaryota</taxon>
        <taxon>Metamonada</taxon>
        <taxon>Anaeramoebidae</taxon>
        <taxon>Anaeramoeba</taxon>
    </lineage>
</organism>
<accession>A0ABQ8YG67</accession>
<keyword evidence="7 13" id="KW-0863">Zinc-finger</keyword>
<dbReference type="InterPro" id="IPR001841">
    <property type="entry name" value="Znf_RING"/>
</dbReference>
<evidence type="ECO:0000256" key="11">
    <source>
        <dbReference type="ARBA" id="ARBA00023054"/>
    </source>
</evidence>
<evidence type="ECO:0000256" key="15">
    <source>
        <dbReference type="SAM" id="Coils"/>
    </source>
</evidence>
<evidence type="ECO:0000256" key="5">
    <source>
        <dbReference type="ARBA" id="ARBA00022679"/>
    </source>
</evidence>
<comment type="pathway">
    <text evidence="3 14">Protein modification; protein ubiquitination.</text>
</comment>
<evidence type="ECO:0000313" key="18">
    <source>
        <dbReference type="EMBL" id="KAJ6243589.1"/>
    </source>
</evidence>
<dbReference type="EMBL" id="JAOAOG010000168">
    <property type="protein sequence ID" value="KAJ6243589.1"/>
    <property type="molecule type" value="Genomic_DNA"/>
</dbReference>
<dbReference type="SUPFAM" id="SSF57850">
    <property type="entry name" value="RING/U-box"/>
    <property type="match status" value="1"/>
</dbReference>
<keyword evidence="5 14" id="KW-0808">Transferase</keyword>
<dbReference type="InterPro" id="IPR013083">
    <property type="entry name" value="Znf_RING/FYVE/PHD"/>
</dbReference>
<evidence type="ECO:0000256" key="10">
    <source>
        <dbReference type="ARBA" id="ARBA00022853"/>
    </source>
</evidence>
<evidence type="ECO:0000256" key="6">
    <source>
        <dbReference type="ARBA" id="ARBA00022723"/>
    </source>
</evidence>
<dbReference type="Gene3D" id="3.30.40.10">
    <property type="entry name" value="Zinc/RING finger domain, C3HC4 (zinc finger)"/>
    <property type="match status" value="1"/>
</dbReference>
<feature type="compositionally biased region" description="Polar residues" evidence="16">
    <location>
        <begin position="159"/>
        <end position="173"/>
    </location>
</feature>
<dbReference type="PANTHER" id="PTHR23163:SF0">
    <property type="entry name" value="E3 UBIQUITIN-PROTEIN LIGASE BRE1"/>
    <property type="match status" value="1"/>
</dbReference>
<reference evidence="18" key="1">
    <citation type="submission" date="2022-08" db="EMBL/GenBank/DDBJ databases">
        <title>Novel sulfate-reducing endosymbionts in the free-living metamonad Anaeramoeba.</title>
        <authorList>
            <person name="Jerlstrom-Hultqvist J."/>
            <person name="Cepicka I."/>
            <person name="Gallot-Lavallee L."/>
            <person name="Salas-Leiva D."/>
            <person name="Curtis B.A."/>
            <person name="Zahonova K."/>
            <person name="Pipaliya S."/>
            <person name="Dacks J."/>
            <person name="Roger A.J."/>
        </authorList>
    </citation>
    <scope>NUCLEOTIDE SEQUENCE</scope>
    <source>
        <strain evidence="18">Schooner1</strain>
    </source>
</reference>
<dbReference type="Pfam" id="PF00097">
    <property type="entry name" value="zf-C3HC4"/>
    <property type="match status" value="1"/>
</dbReference>
<evidence type="ECO:0000259" key="17">
    <source>
        <dbReference type="PROSITE" id="PS50089"/>
    </source>
</evidence>
<evidence type="ECO:0000256" key="4">
    <source>
        <dbReference type="ARBA" id="ARBA00005555"/>
    </source>
</evidence>
<dbReference type="InterPro" id="IPR018957">
    <property type="entry name" value="Znf_C3HC4_RING-type"/>
</dbReference>
<feature type="coiled-coil region" evidence="15">
    <location>
        <begin position="542"/>
        <end position="618"/>
    </location>
</feature>
<evidence type="ECO:0000256" key="12">
    <source>
        <dbReference type="ARBA" id="ARBA00023242"/>
    </source>
</evidence>
<evidence type="ECO:0000256" key="3">
    <source>
        <dbReference type="ARBA" id="ARBA00004906"/>
    </source>
</evidence>
<feature type="coiled-coil region" evidence="15">
    <location>
        <begin position="220"/>
        <end position="250"/>
    </location>
</feature>
<sequence>MQRKRFKRSINHLGSKRKSNRPTFNHKLINEIIIDFRAVQVREKIKGLNSKLAQLKVIFAKKEKQHKQSYEPFMKKNQFFYEQIFEHMKKRIQESNLNLGLESETINNNKQIFNHTNVDNQLLLLKNKTETILMKLKNLNQPQPQPQPQPQQQQHAKTEQQNQKTELFHPNQNQEKLRICTNNLLEEKTKLKIQYLTSLSKFQTSKILNHQLKKDNHYLRSRLEIESKSLKEIQEKIKKQQLNIVETTSDIKKQDQNSLENNPKETKDENEQIKILLEKTSQIKEFIEQRKEISVSHSQDLRDLINVNSKLRFKIQNMVKTITNLPEERVVNTPLFIEYMFKLIISNSESQDYDEILNHLKQLSVDMNKYSQTNLIPLKQRSIKEKSILTKYNSFLKERIRKESKKIHKLQQKCAQSTELSQYKKRSKKFNILIQTIFNEFKENQFYNRQLKIQFLEHQSFVKKRRSIRIQNLRELTKILPTMNLIYPQTENYSKNNTNEKEEVENDNYQKIEIENGNDKEKKNIDANNYLNLIENSQPSVVDKATLLIDQIENKMQRLETMENQREKQEQEIKEYFEKIENIFPQIENENQENLKSIKILSDKMDQFIKTVSEVEKERELRDILKREKELLIDSFKEYSNYFETIKESTRLSQKKHDLLERLNQNLQKECIITRESLKRAKKYYNRDYKLFIGTQNRFNQIRDAYHELKKRLKENLQIQEFENIKFLRNDETYSIINDSVTRTLRKMGSERIFSHKKQRQIQLREYKKFVNCSVCNIRPKEVVLTTCFHSFCRECTEERIRQGLPCFSCATNFSKNHVKTIYLK</sequence>
<comment type="subcellular location">
    <subcellularLocation>
        <location evidence="2 14">Nucleus</location>
    </subcellularLocation>
</comment>
<keyword evidence="8 14" id="KW-0833">Ubl conjugation pathway</keyword>
<keyword evidence="12 14" id="KW-0539">Nucleus</keyword>
<keyword evidence="11 14" id="KW-0175">Coiled coil</keyword>
<gene>
    <name evidence="18" type="ORF">M0813_22027</name>
</gene>
<keyword evidence="10 14" id="KW-0156">Chromatin regulator</keyword>
<evidence type="ECO:0000256" key="8">
    <source>
        <dbReference type="ARBA" id="ARBA00022786"/>
    </source>
</evidence>
<evidence type="ECO:0000256" key="14">
    <source>
        <dbReference type="RuleBase" id="RU365038"/>
    </source>
</evidence>